<proteinExistence type="predicted"/>
<dbReference type="EMBL" id="GL883029">
    <property type="protein sequence ID" value="EGG14528.1"/>
    <property type="molecule type" value="Genomic_DNA"/>
</dbReference>
<reference evidence="2" key="1">
    <citation type="journal article" date="2011" name="Genome Res.">
        <title>Phylogeny-wide analysis of social amoeba genomes highlights ancient origins for complex intercellular communication.</title>
        <authorList>
            <person name="Heidel A.J."/>
            <person name="Lawal H.M."/>
            <person name="Felder M."/>
            <person name="Schilde C."/>
            <person name="Helps N.R."/>
            <person name="Tunggal B."/>
            <person name="Rivero F."/>
            <person name="John U."/>
            <person name="Schleicher M."/>
            <person name="Eichinger L."/>
            <person name="Platzer M."/>
            <person name="Noegel A.A."/>
            <person name="Schaap P."/>
            <person name="Gloeckner G."/>
        </authorList>
    </citation>
    <scope>NUCLEOTIDE SEQUENCE [LARGE SCALE GENOMIC DNA]</scope>
    <source>
        <strain evidence="2">SH3</strain>
    </source>
</reference>
<gene>
    <name evidence="1" type="ORF">DFA_12304</name>
</gene>
<dbReference type="AlphaFoldDB" id="F4QD57"/>
<keyword evidence="2" id="KW-1185">Reference proteome</keyword>
<organism evidence="1 2">
    <name type="scientific">Cavenderia fasciculata</name>
    <name type="common">Slime mold</name>
    <name type="synonym">Dictyostelium fasciculatum</name>
    <dbReference type="NCBI Taxonomy" id="261658"/>
    <lineage>
        <taxon>Eukaryota</taxon>
        <taxon>Amoebozoa</taxon>
        <taxon>Evosea</taxon>
        <taxon>Eumycetozoa</taxon>
        <taxon>Dictyostelia</taxon>
        <taxon>Acytosteliales</taxon>
        <taxon>Cavenderiaceae</taxon>
        <taxon>Cavenderia</taxon>
    </lineage>
</organism>
<dbReference type="RefSeq" id="XP_004353959.1">
    <property type="nucleotide sequence ID" value="XM_004353907.1"/>
</dbReference>
<accession>F4QD57</accession>
<sequence>MDNWIIIDSKTHIIKAELAIYTVLLDLCCLNPHIDVETFTQIELLASPKSIKPRNPKIMSLTKKSRKKDRIQYLIDRGYKDNNDQHTFSIDYRIIKSTTDIDREMDNINKELEDQVNTLKIKYNVIICERYNQPSIDHYIESNLKDMIYHYKNTNQNNNNEPYSWFTKQEIDMISKF</sequence>
<name>F4QD57_CACFS</name>
<evidence type="ECO:0000313" key="2">
    <source>
        <dbReference type="Proteomes" id="UP000007797"/>
    </source>
</evidence>
<protein>
    <submittedName>
        <fullName evidence="1">Uncharacterized protein</fullName>
    </submittedName>
</protein>
<dbReference type="KEGG" id="dfa:DFA_12304"/>
<evidence type="ECO:0000313" key="1">
    <source>
        <dbReference type="EMBL" id="EGG14528.1"/>
    </source>
</evidence>
<dbReference type="Proteomes" id="UP000007797">
    <property type="component" value="Unassembled WGS sequence"/>
</dbReference>
<dbReference type="GeneID" id="14865833"/>